<dbReference type="AlphaFoldDB" id="A0A8T0NG13"/>
<evidence type="ECO:0000313" key="2">
    <source>
        <dbReference type="Proteomes" id="UP000823388"/>
    </source>
</evidence>
<protein>
    <submittedName>
        <fullName evidence="1">Uncharacterized protein</fullName>
    </submittedName>
</protein>
<sequence length="367" mass="42000">MSYEHRNFLLILFNCTGYTIQNQITKRGGGDSVMKFTLNCASIYFRCCHVLQLVLLLLRFFQFVLLLLRLSQIEKREKLLSFVASKVPVMEISIPGDTRKYVKSSDPARHTTTAIVHWLCDLHNHGWTLDGQFDASDFGITRLGALKGEIHLMNKLKKLGGQMRWKDMEAGANMIEHAVYFDGLLVGLPVDTENLISLMRNFKRKKYFLIKFHICHDNEAMKYSVFVVMYNRLMIIQALDNVKYRRIINKIQCGMKNRIDRSKKNLNHGQAHFVKDDSVDIWSRQVGLVAAIAASEKLAASKKLVAAGTAGTQPPPPQQAVVADQAEHMYSVIVPKMLCQFQKAMHMEGELHNLGWYEESLVRLIRK</sequence>
<accession>A0A8T0NG13</accession>
<dbReference type="EMBL" id="CM029053">
    <property type="protein sequence ID" value="KAG2545966.1"/>
    <property type="molecule type" value="Genomic_DNA"/>
</dbReference>
<comment type="caution">
    <text evidence="1">The sequence shown here is derived from an EMBL/GenBank/DDBJ whole genome shotgun (WGS) entry which is preliminary data.</text>
</comment>
<dbReference type="PANTHER" id="PTHR35161:SF22">
    <property type="match status" value="1"/>
</dbReference>
<keyword evidence="2" id="KW-1185">Reference proteome</keyword>
<name>A0A8T0NG13_PANVG</name>
<evidence type="ECO:0000313" key="1">
    <source>
        <dbReference type="EMBL" id="KAG2545966.1"/>
    </source>
</evidence>
<reference evidence="1" key="1">
    <citation type="submission" date="2020-05" db="EMBL/GenBank/DDBJ databases">
        <title>WGS assembly of Panicum virgatum.</title>
        <authorList>
            <person name="Lovell J.T."/>
            <person name="Jenkins J."/>
            <person name="Shu S."/>
            <person name="Juenger T.E."/>
            <person name="Schmutz J."/>
        </authorList>
    </citation>
    <scope>NUCLEOTIDE SEQUENCE</scope>
    <source>
        <strain evidence="1">AP13</strain>
    </source>
</reference>
<gene>
    <name evidence="1" type="ORF">PVAP13_9KG472529</name>
</gene>
<organism evidence="1 2">
    <name type="scientific">Panicum virgatum</name>
    <name type="common">Blackwell switchgrass</name>
    <dbReference type="NCBI Taxonomy" id="38727"/>
    <lineage>
        <taxon>Eukaryota</taxon>
        <taxon>Viridiplantae</taxon>
        <taxon>Streptophyta</taxon>
        <taxon>Embryophyta</taxon>
        <taxon>Tracheophyta</taxon>
        <taxon>Spermatophyta</taxon>
        <taxon>Magnoliopsida</taxon>
        <taxon>Liliopsida</taxon>
        <taxon>Poales</taxon>
        <taxon>Poaceae</taxon>
        <taxon>PACMAD clade</taxon>
        <taxon>Panicoideae</taxon>
        <taxon>Panicodae</taxon>
        <taxon>Paniceae</taxon>
        <taxon>Panicinae</taxon>
        <taxon>Panicum</taxon>
        <taxon>Panicum sect. Hiantes</taxon>
    </lineage>
</organism>
<proteinExistence type="predicted"/>
<dbReference type="PANTHER" id="PTHR35161">
    <property type="entry name" value="OS02G0303100 PROTEIN"/>
    <property type="match status" value="1"/>
</dbReference>
<dbReference type="Proteomes" id="UP000823388">
    <property type="component" value="Chromosome 9K"/>
</dbReference>